<reference evidence="2" key="1">
    <citation type="submission" date="2016-03" db="EMBL/GenBank/DDBJ databases">
        <title>Draft genome sequence of Rosellinia necatrix.</title>
        <authorList>
            <person name="Kanematsu S."/>
        </authorList>
    </citation>
    <scope>NUCLEOTIDE SEQUENCE [LARGE SCALE GENOMIC DNA]</scope>
    <source>
        <strain evidence="2">W97</strain>
    </source>
</reference>
<dbReference type="OrthoDB" id="20872at2759"/>
<gene>
    <name evidence="2" type="ORF">SAMD00023353_4000930</name>
</gene>
<dbReference type="InterPro" id="IPR029498">
    <property type="entry name" value="HeLo_dom"/>
</dbReference>
<evidence type="ECO:0000313" key="2">
    <source>
        <dbReference type="EMBL" id="GAP89452.1"/>
    </source>
</evidence>
<protein>
    <submittedName>
        <fullName evidence="2">Putative HETs</fullName>
    </submittedName>
</protein>
<proteinExistence type="predicted"/>
<name>A0A1W2TMA3_ROSNE</name>
<evidence type="ECO:0000259" key="1">
    <source>
        <dbReference type="Pfam" id="PF14479"/>
    </source>
</evidence>
<dbReference type="Proteomes" id="UP000054516">
    <property type="component" value="Unassembled WGS sequence"/>
</dbReference>
<dbReference type="Pfam" id="PF14479">
    <property type="entry name" value="HeLo"/>
    <property type="match status" value="1"/>
</dbReference>
<dbReference type="Gene3D" id="1.20.120.1020">
    <property type="entry name" value="Prion-inhibition and propagation, HeLo domain"/>
    <property type="match status" value="1"/>
</dbReference>
<accession>A0A1W2TMA3</accession>
<evidence type="ECO:0000313" key="3">
    <source>
        <dbReference type="Proteomes" id="UP000054516"/>
    </source>
</evidence>
<sequence length="300" mass="33199">MAEVFGIVSGTVGIASAFSSCVEAFDYVQLSRRFGKDFETHRLTLTLLQLRLSRWGAAVGITSDPPFSLSQPDARPADIANARQAIEKISMLFEDSENVSRPYNSAGQRPEEGLPALSEADMNAFLRKLNKRMRKIAERRQKGVGFIKKVRWVLHDRERCSRLVEDITKLLDLLEQIFPAPEKRSAQLAREELEEIIGGRDGNSESLAEILNVVHNLADGVDEVIKAKALVMTEEGGGKIGSISLSDNARVMQGNTVTSAWKGAVLPNDRSRGYIGSIKATGNSRVMNGDRYTDNDDFWN</sequence>
<dbReference type="PANTHER" id="PTHR37542">
    <property type="entry name" value="HELO DOMAIN-CONTAINING PROTEIN-RELATED"/>
    <property type="match status" value="1"/>
</dbReference>
<dbReference type="AlphaFoldDB" id="A0A1W2TMA3"/>
<feature type="domain" description="Prion-inhibition and propagation HeLo" evidence="1">
    <location>
        <begin position="6"/>
        <end position="196"/>
    </location>
</feature>
<dbReference type="PANTHER" id="PTHR37542:SF3">
    <property type="entry name" value="PRION-INHIBITION AND PROPAGATION HELO DOMAIN-CONTAINING PROTEIN"/>
    <property type="match status" value="1"/>
</dbReference>
<dbReference type="STRING" id="77044.A0A1W2TMA3"/>
<organism evidence="2">
    <name type="scientific">Rosellinia necatrix</name>
    <name type="common">White root-rot fungus</name>
    <dbReference type="NCBI Taxonomy" id="77044"/>
    <lineage>
        <taxon>Eukaryota</taxon>
        <taxon>Fungi</taxon>
        <taxon>Dikarya</taxon>
        <taxon>Ascomycota</taxon>
        <taxon>Pezizomycotina</taxon>
        <taxon>Sordariomycetes</taxon>
        <taxon>Xylariomycetidae</taxon>
        <taxon>Xylariales</taxon>
        <taxon>Xylariaceae</taxon>
        <taxon>Rosellinia</taxon>
    </lineage>
</organism>
<dbReference type="OMA" id="YMGRMID"/>
<dbReference type="EMBL" id="DF977485">
    <property type="protein sequence ID" value="GAP89452.1"/>
    <property type="molecule type" value="Genomic_DNA"/>
</dbReference>
<keyword evidence="3" id="KW-1185">Reference proteome</keyword>
<dbReference type="InterPro" id="IPR038305">
    <property type="entry name" value="HeLo_sf"/>
</dbReference>